<dbReference type="STRING" id="104663.SAMN04488121_10651"/>
<dbReference type="EMBL" id="FNBN01000006">
    <property type="protein sequence ID" value="SDG72765.1"/>
    <property type="molecule type" value="Genomic_DNA"/>
</dbReference>
<dbReference type="AlphaFoldDB" id="A0A1G7WL79"/>
<evidence type="ECO:0000313" key="1">
    <source>
        <dbReference type="EMBL" id="SDG72765.1"/>
    </source>
</evidence>
<dbReference type="NCBIfam" id="TIGR03519">
    <property type="entry name" value="T9SS_PorP_fam"/>
    <property type="match status" value="1"/>
</dbReference>
<dbReference type="RefSeq" id="WP_089835135.1">
    <property type="nucleotide sequence ID" value="NZ_FNBN01000006.1"/>
</dbReference>
<gene>
    <name evidence="1" type="ORF">SAMN04488121_10651</name>
</gene>
<organism evidence="1 2">
    <name type="scientific">Chitinophaga filiformis</name>
    <name type="common">Myxococcus filiformis</name>
    <name type="synonym">Flexibacter filiformis</name>
    <dbReference type="NCBI Taxonomy" id="104663"/>
    <lineage>
        <taxon>Bacteria</taxon>
        <taxon>Pseudomonadati</taxon>
        <taxon>Bacteroidota</taxon>
        <taxon>Chitinophagia</taxon>
        <taxon>Chitinophagales</taxon>
        <taxon>Chitinophagaceae</taxon>
        <taxon>Chitinophaga</taxon>
    </lineage>
</organism>
<accession>A0A1G7WL79</accession>
<proteinExistence type="predicted"/>
<name>A0A1G7WL79_CHIFI</name>
<dbReference type="OrthoDB" id="1186563at2"/>
<dbReference type="Pfam" id="PF11751">
    <property type="entry name" value="PorP_SprF"/>
    <property type="match status" value="1"/>
</dbReference>
<reference evidence="1 2" key="1">
    <citation type="submission" date="2016-10" db="EMBL/GenBank/DDBJ databases">
        <authorList>
            <person name="de Groot N.N."/>
        </authorList>
    </citation>
    <scope>NUCLEOTIDE SEQUENCE [LARGE SCALE GENOMIC DNA]</scope>
    <source>
        <strain evidence="1 2">DSM 527</strain>
    </source>
</reference>
<sequence length="335" mass="36699">MRTFTKALLMLTLVSLTGKKLQAQSDPHFSGYYVYPAWLNPALTGVFDGNYRVSAIYRSQWGSVSSPFKTYGIAGEVNTNSNISFGASVLNQKAGDGGYNYTTAYGSASYSGVRFGAFEQHRLMFGIQMGMIQRRFDPSKLHFGDQWNPITGYNPGQATNDMFNKTSAATFDAGAGVLYYDAQPGKKYNLYGGFSVMHLNRPSDQFSATGDARIPMRTTAHAGVRVMISELFSLTPNVLYMKQGSAQEKMLGAYGQYTAAAETDVMLGANYRFKDAFSVYTGVSYKSFMLGLSYDVNSSDLGKITRGSNSFELSLSFIGRKSVKTPAGDFVCPRL</sequence>
<dbReference type="InterPro" id="IPR019861">
    <property type="entry name" value="PorP/SprF_Bacteroidetes"/>
</dbReference>
<protein>
    <submittedName>
        <fullName evidence="1">Type IX secretion system membrane protein, PorP/SprF family</fullName>
    </submittedName>
</protein>
<dbReference type="Proteomes" id="UP000199045">
    <property type="component" value="Unassembled WGS sequence"/>
</dbReference>
<evidence type="ECO:0000313" key="2">
    <source>
        <dbReference type="Proteomes" id="UP000199045"/>
    </source>
</evidence>